<dbReference type="AlphaFoldDB" id="D1C2C7"/>
<reference evidence="2" key="1">
    <citation type="submission" date="2009-11" db="EMBL/GenBank/DDBJ databases">
        <title>The complete chromosome 1 of Sphaerobacter thermophilus DSM 20745.</title>
        <authorList>
            <person name="Lucas S."/>
            <person name="Copeland A."/>
            <person name="Lapidus A."/>
            <person name="Glavina del Rio T."/>
            <person name="Dalin E."/>
            <person name="Tice H."/>
            <person name="Bruce D."/>
            <person name="Goodwin L."/>
            <person name="Pitluck S."/>
            <person name="Kyrpides N."/>
            <person name="Mavromatis K."/>
            <person name="Ivanova N."/>
            <person name="Mikhailova N."/>
            <person name="LaButti K.M."/>
            <person name="Clum A."/>
            <person name="Sun H.I."/>
            <person name="Brettin T."/>
            <person name="Detter J.C."/>
            <person name="Han C."/>
            <person name="Larimer F."/>
            <person name="Land M."/>
            <person name="Hauser L."/>
            <person name="Markowitz V."/>
            <person name="Cheng J.F."/>
            <person name="Hugenholtz P."/>
            <person name="Woyke T."/>
            <person name="Wu D."/>
            <person name="Steenblock K."/>
            <person name="Schneider S."/>
            <person name="Pukall R."/>
            <person name="Goeker M."/>
            <person name="Klenk H.P."/>
            <person name="Eisen J.A."/>
        </authorList>
    </citation>
    <scope>NUCLEOTIDE SEQUENCE [LARGE SCALE GENOMIC DNA]</scope>
    <source>
        <strain evidence="2">ATCC 49802 / DSM 20745 / S 6022</strain>
    </source>
</reference>
<protein>
    <submittedName>
        <fullName evidence="1">Uncharacterized protein</fullName>
    </submittedName>
</protein>
<evidence type="ECO:0000313" key="1">
    <source>
        <dbReference type="EMBL" id="ACZ38394.1"/>
    </source>
</evidence>
<dbReference type="KEGG" id="sti:Sthe_0958"/>
<reference evidence="1 2" key="2">
    <citation type="journal article" date="2010" name="Stand. Genomic Sci.">
        <title>Complete genome sequence of Desulfohalobium retbaense type strain (HR(100)).</title>
        <authorList>
            <person name="Spring S."/>
            <person name="Nolan M."/>
            <person name="Lapidus A."/>
            <person name="Glavina Del Rio T."/>
            <person name="Copeland A."/>
            <person name="Tice H."/>
            <person name="Cheng J.F."/>
            <person name="Lucas S."/>
            <person name="Land M."/>
            <person name="Chen F."/>
            <person name="Bruce D."/>
            <person name="Goodwin L."/>
            <person name="Pitluck S."/>
            <person name="Ivanova N."/>
            <person name="Mavromatis K."/>
            <person name="Mikhailova N."/>
            <person name="Pati A."/>
            <person name="Chen A."/>
            <person name="Palaniappan K."/>
            <person name="Hauser L."/>
            <person name="Chang Y.J."/>
            <person name="Jeffries C.D."/>
            <person name="Munk C."/>
            <person name="Kiss H."/>
            <person name="Chain P."/>
            <person name="Han C."/>
            <person name="Brettin T."/>
            <person name="Detter J.C."/>
            <person name="Schuler E."/>
            <person name="Goker M."/>
            <person name="Rohde M."/>
            <person name="Bristow J."/>
            <person name="Eisen J.A."/>
            <person name="Markowitz V."/>
            <person name="Hugenholtz P."/>
            <person name="Kyrpides N.C."/>
            <person name="Klenk H.P."/>
        </authorList>
    </citation>
    <scope>NUCLEOTIDE SEQUENCE [LARGE SCALE GENOMIC DNA]</scope>
    <source>
        <strain evidence="2">ATCC 49802 / DSM 20745 / S 6022</strain>
    </source>
</reference>
<dbReference type="HOGENOM" id="CLU_093138_0_0_0"/>
<dbReference type="RefSeq" id="WP_012871441.1">
    <property type="nucleotide sequence ID" value="NC_013523.1"/>
</dbReference>
<organism evidence="1 2">
    <name type="scientific">Sphaerobacter thermophilus (strain ATCC 49802 / DSM 20745 / KCCM 41009 / NCIMB 13125 / S 6022)</name>
    <dbReference type="NCBI Taxonomy" id="479434"/>
    <lineage>
        <taxon>Bacteria</taxon>
        <taxon>Pseudomonadati</taxon>
        <taxon>Thermomicrobiota</taxon>
        <taxon>Thermomicrobia</taxon>
        <taxon>Sphaerobacterales</taxon>
        <taxon>Sphaerobacterineae</taxon>
        <taxon>Sphaerobacteraceae</taxon>
        <taxon>Sphaerobacter</taxon>
    </lineage>
</organism>
<keyword evidence="2" id="KW-1185">Reference proteome</keyword>
<dbReference type="eggNOG" id="ENOG5031EJQ">
    <property type="taxonomic scope" value="Bacteria"/>
</dbReference>
<dbReference type="InParanoid" id="D1C2C7"/>
<sequence length="214" mass="24778">MHSPSAEHRALQRTYGDLDFITLARDRGALPTLFVDLGYTPDAEFNTLHGHQRLYFWDSANQRQVDVFVDTLRMSHTLDLRQRLHVERRTIPLADLLLTKLQIYEINEKDIRDIIALLRDHPLGSGDEETINVDRLLAILTADWGFYRTTVKNIALVREALSEDGLAEEPDIVGRLDELERAVEAAPKTRAWKLRALIGDRKPWYELPEEVRRD</sequence>
<dbReference type="Proteomes" id="UP000002027">
    <property type="component" value="Chromosome 1"/>
</dbReference>
<dbReference type="EMBL" id="CP001823">
    <property type="protein sequence ID" value="ACZ38394.1"/>
    <property type="molecule type" value="Genomic_DNA"/>
</dbReference>
<proteinExistence type="predicted"/>
<accession>D1C2C7</accession>
<gene>
    <name evidence="1" type="ordered locus">Sthe_0958</name>
</gene>
<evidence type="ECO:0000313" key="2">
    <source>
        <dbReference type="Proteomes" id="UP000002027"/>
    </source>
</evidence>
<name>D1C2C7_SPHTD</name>